<feature type="transmembrane region" description="Helical" evidence="1">
    <location>
        <begin position="125"/>
        <end position="145"/>
    </location>
</feature>
<dbReference type="InterPro" id="IPR014509">
    <property type="entry name" value="YjdF-like"/>
</dbReference>
<comment type="caution">
    <text evidence="2">The sequence shown here is derived from an EMBL/GenBank/DDBJ whole genome shotgun (WGS) entry which is preliminary data.</text>
</comment>
<keyword evidence="3" id="KW-1185">Reference proteome</keyword>
<feature type="transmembrane region" description="Helical" evidence="1">
    <location>
        <begin position="66"/>
        <end position="84"/>
    </location>
</feature>
<evidence type="ECO:0000256" key="1">
    <source>
        <dbReference type="SAM" id="Phobius"/>
    </source>
</evidence>
<gene>
    <name evidence="2" type="ORF">MOPEL_099_01100</name>
</gene>
<dbReference type="eggNOG" id="ENOG5031HX4">
    <property type="taxonomic scope" value="Bacteria"/>
</dbReference>
<keyword evidence="1" id="KW-0812">Transmembrane</keyword>
<reference evidence="2 3" key="1">
    <citation type="submission" date="2012-02" db="EMBL/GenBank/DDBJ databases">
        <title>Whole genome shotgun sequence of Mobilicoccus pelagius NBRC 104925.</title>
        <authorList>
            <person name="Yoshida Y."/>
            <person name="Hosoyama A."/>
            <person name="Tsuchikane K."/>
            <person name="Katsumata H."/>
            <person name="Yamazaki S."/>
            <person name="Fujita N."/>
        </authorList>
    </citation>
    <scope>NUCLEOTIDE SEQUENCE [LARGE SCALE GENOMIC DNA]</scope>
    <source>
        <strain evidence="2 3">NBRC 104925</strain>
    </source>
</reference>
<organism evidence="2 3">
    <name type="scientific">Mobilicoccus pelagius NBRC 104925</name>
    <dbReference type="NCBI Taxonomy" id="1089455"/>
    <lineage>
        <taxon>Bacteria</taxon>
        <taxon>Bacillati</taxon>
        <taxon>Actinomycetota</taxon>
        <taxon>Actinomycetes</taxon>
        <taxon>Micrococcales</taxon>
        <taxon>Dermatophilaceae</taxon>
        <taxon>Mobilicoccus</taxon>
    </lineage>
</organism>
<accession>H5UUA2</accession>
<keyword evidence="1" id="KW-1133">Transmembrane helix</keyword>
<dbReference type="Proteomes" id="UP000004367">
    <property type="component" value="Unassembled WGS sequence"/>
</dbReference>
<feature type="transmembrane region" description="Helical" evidence="1">
    <location>
        <begin position="35"/>
        <end position="54"/>
    </location>
</feature>
<evidence type="ECO:0000313" key="3">
    <source>
        <dbReference type="Proteomes" id="UP000004367"/>
    </source>
</evidence>
<protein>
    <submittedName>
        <fullName evidence="2">Uncharacterized protein</fullName>
    </submittedName>
</protein>
<dbReference type="Pfam" id="PF09997">
    <property type="entry name" value="DUF2238"/>
    <property type="match status" value="1"/>
</dbReference>
<dbReference type="EMBL" id="BAFE01000076">
    <property type="protein sequence ID" value="GAB49310.1"/>
    <property type="molecule type" value="Genomic_DNA"/>
</dbReference>
<dbReference type="RefSeq" id="WP_009760580.1">
    <property type="nucleotide sequence ID" value="NZ_BAFE01000076.1"/>
</dbReference>
<dbReference type="AlphaFoldDB" id="H5UUA2"/>
<sequence length="194" mass="20846">MGRVACLVLFAATVLQLGAVVLLPGLPQFEGKAFGARAVLYPLMMLLVPAVWALRRRGRGDAAPWGAFALVMAPFLVDVTGNTLDLYDRVGWFDDACHFGNWLLLCSGLGMLLDPRRRASRGLRALATAGLGALLAVVWELGEWWTFMRFGTELDGAYLDTLGDLALGTLGGCVAAGLVVLTPWRASERAPREG</sequence>
<keyword evidence="1" id="KW-0472">Membrane</keyword>
<dbReference type="OrthoDB" id="3790530at2"/>
<name>H5UUA2_9MICO</name>
<evidence type="ECO:0000313" key="2">
    <source>
        <dbReference type="EMBL" id="GAB49310.1"/>
    </source>
</evidence>
<feature type="transmembrane region" description="Helical" evidence="1">
    <location>
        <begin position="96"/>
        <end position="113"/>
    </location>
</feature>
<proteinExistence type="predicted"/>
<feature type="transmembrane region" description="Helical" evidence="1">
    <location>
        <begin position="165"/>
        <end position="184"/>
    </location>
</feature>
<dbReference type="STRING" id="1089455.MOPEL_099_01100"/>